<evidence type="ECO:0000313" key="6">
    <source>
        <dbReference type="EMBL" id="QQB83414.1"/>
    </source>
</evidence>
<name>A0AB37GK33_CORAY</name>
<feature type="region of interest" description="Disordered" evidence="1">
    <location>
        <begin position="231"/>
        <end position="292"/>
    </location>
</feature>
<organism evidence="5 7">
    <name type="scientific">Corynebacterium amycolatum</name>
    <dbReference type="NCBI Taxonomy" id="43765"/>
    <lineage>
        <taxon>Bacteria</taxon>
        <taxon>Bacillati</taxon>
        <taxon>Actinomycetota</taxon>
        <taxon>Actinomycetes</taxon>
        <taxon>Mycobacteriales</taxon>
        <taxon>Corynebacteriaceae</taxon>
        <taxon>Corynebacterium</taxon>
    </lineage>
</organism>
<feature type="compositionally biased region" description="Low complexity" evidence="1">
    <location>
        <begin position="876"/>
        <end position="893"/>
    </location>
</feature>
<feature type="compositionally biased region" description="Low complexity" evidence="1">
    <location>
        <begin position="692"/>
        <end position="709"/>
    </location>
</feature>
<evidence type="ECO:0000256" key="1">
    <source>
        <dbReference type="SAM" id="MobiDB-lite"/>
    </source>
</evidence>
<reference evidence="7 8" key="1">
    <citation type="submission" date="2020-12" db="EMBL/GenBank/DDBJ databases">
        <title>FDA dAtabase for Regulatory Grade micrObial Sequences (FDA-ARGOS): Supporting development and validation of Infectious Disease Dx tests.</title>
        <authorList>
            <person name="Sproer C."/>
            <person name="Gronow S."/>
            <person name="Severitt S."/>
            <person name="Schroder I."/>
            <person name="Tallon L."/>
            <person name="Sadzewicz L."/>
            <person name="Zhao X."/>
            <person name="Boylan J."/>
            <person name="Ott S."/>
            <person name="Bowen H."/>
            <person name="Vavikolanu K."/>
            <person name="Mehta A."/>
            <person name="Aluvathingal J."/>
            <person name="Nadendla S."/>
            <person name="Lowell S."/>
            <person name="Myers T."/>
            <person name="Yan Y."/>
            <person name="Sichtig H."/>
        </authorList>
    </citation>
    <scope>NUCLEOTIDE SEQUENCE [LARGE SCALE GENOMIC DNA]</scope>
    <source>
        <strain evidence="5 7">FDAARGOS_938</strain>
        <strain evidence="6 8">FDAARGOS_991</strain>
    </source>
</reference>
<feature type="region of interest" description="Disordered" evidence="1">
    <location>
        <begin position="846"/>
        <end position="954"/>
    </location>
</feature>
<feature type="domain" description="T-Q ester bond containing" evidence="4">
    <location>
        <begin position="291"/>
        <end position="414"/>
    </location>
</feature>
<dbReference type="NCBIfam" id="NF033903">
    <property type="entry name" value="VaFE_rpt"/>
    <property type="match status" value="3"/>
</dbReference>
<accession>A0AB37GK33</accession>
<feature type="domain" description="Thioester" evidence="3">
    <location>
        <begin position="88"/>
        <end position="200"/>
    </location>
</feature>
<feature type="compositionally biased region" description="Polar residues" evidence="1">
    <location>
        <begin position="849"/>
        <end position="866"/>
    </location>
</feature>
<feature type="compositionally biased region" description="Polar residues" evidence="1">
    <location>
        <begin position="894"/>
        <end position="907"/>
    </location>
</feature>
<gene>
    <name evidence="5" type="ORF">I6G95_03585</name>
    <name evidence="6" type="ORF">I6H48_04165</name>
</gene>
<feature type="compositionally biased region" description="Basic and acidic residues" evidence="1">
    <location>
        <begin position="243"/>
        <end position="252"/>
    </location>
</feature>
<feature type="signal peptide" evidence="2">
    <location>
        <begin position="1"/>
        <end position="34"/>
    </location>
</feature>
<feature type="region of interest" description="Disordered" evidence="1">
    <location>
        <begin position="411"/>
        <end position="524"/>
    </location>
</feature>
<evidence type="ECO:0000313" key="7">
    <source>
        <dbReference type="Proteomes" id="UP000594774"/>
    </source>
</evidence>
<dbReference type="EMBL" id="CP066023">
    <property type="protein sequence ID" value="QQB83414.1"/>
    <property type="molecule type" value="Genomic_DNA"/>
</dbReference>
<dbReference type="EMBL" id="CP065628">
    <property type="protein sequence ID" value="QPR31533.1"/>
    <property type="molecule type" value="Genomic_DNA"/>
</dbReference>
<evidence type="ECO:0000313" key="5">
    <source>
        <dbReference type="EMBL" id="QPR31533.1"/>
    </source>
</evidence>
<feature type="domain" description="T-Q ester bond containing" evidence="4">
    <location>
        <begin position="536"/>
        <end position="643"/>
    </location>
</feature>
<feature type="domain" description="T-Q ester bond containing" evidence="4">
    <location>
        <begin position="747"/>
        <end position="855"/>
    </location>
</feature>
<evidence type="ECO:0000256" key="2">
    <source>
        <dbReference type="SAM" id="SignalP"/>
    </source>
</evidence>
<evidence type="ECO:0000259" key="3">
    <source>
        <dbReference type="Pfam" id="PF08341"/>
    </source>
</evidence>
<dbReference type="Pfam" id="PF18202">
    <property type="entry name" value="TQ"/>
    <property type="match status" value="3"/>
</dbReference>
<feature type="chain" id="PRO_5044334718" evidence="2">
    <location>
        <begin position="35"/>
        <end position="954"/>
    </location>
</feature>
<feature type="compositionally biased region" description="Low complexity" evidence="1">
    <location>
        <begin position="663"/>
        <end position="684"/>
    </location>
</feature>
<sequence length="954" mass="100960">MFGRFTNEKRWLALFSFMAVLALFFAKSPIIAHAQDAEDTGETLTIQKILSVPGTVKGVEANGNVRDFGPLIAAFDEAATPFGSHKMGYCIEASVAGDLYDTGRVQNFSQFSRSTDTNNKLRNDFDRYRKLNWIAHHGSPAVGLDELGKAAGVKGRLNVLDANNATQFALWHFSDDIDFSKGIHNPSTKAVYDYLTGPANVGQGTVDGTNRTGYIFNNGKKQDIIVIDNVTPSSGEVPAEPTKPSEPEKPTEPEQPTEPEKPTTPTTPTETTTPSESTKPSEPEKPTTLKPSISTQARLNGNKIVAGAVVKDIVKFTDLVPGKNYRLDATLVDKTNADRILGTGSVEFTPETSSGEQTVMITVSDDVDEPVSAAVAFEKLTSTEVTADGQDNADGQPVEITSHEDINDAAQTVHGEKPEQPTTSEETPTSEETTEETTEPSSSETATSETSESEAPTTSESEEQPSSSTTTPNASESTKPAAPTEPTEPTDSTESQTTEPTEPTETTEPSKPSEPADTPLEPELRTVAELQGNRIEANAKVVDTVHFEGLVPGKNYTLSGELVNKADGSVIGHGEATFKPTSASGTVTVTLEVSDSVKSPVAEAVVFEHLTSDEVDSTGKESAGQVNEIADHADINDANQTVTGEVPEKPEDTPTEESETPSEETTAPETSSTEPTTSTVPVTPSEDEPSEQPETTQPEEPSETTTPSKSESEKPSKPSKPSKPAQPEKPSKPNHPSAPAQSEDNPAITTTAGIAGKGLVEKGAVVIDTVRFTGLKPGTKYTLIGELMCKETGKSTGARSRLHFVPTASAGTVDVPIIITDADCGSQVAFETLTDAKGKEVAVHKDINSAEQTVTNGKTPENTPSEQPRDEGEQNTPNDDSSAPTSDSATPNTVINQHSEQNNTNVTIIGGTGQDKQKNHGKPLAPNSERRAISSVPSGPTGLATHALPTVATN</sequence>
<feature type="compositionally biased region" description="Polar residues" evidence="1">
    <location>
        <begin position="739"/>
        <end position="748"/>
    </location>
</feature>
<dbReference type="InterPro" id="IPR013552">
    <property type="entry name" value="Thioester_dom"/>
</dbReference>
<keyword evidence="2" id="KW-0732">Signal</keyword>
<dbReference type="Proteomes" id="UP000595198">
    <property type="component" value="Chromosome"/>
</dbReference>
<dbReference type="InterPro" id="IPR041100">
    <property type="entry name" value="TQ"/>
</dbReference>
<proteinExistence type="predicted"/>
<evidence type="ECO:0000313" key="8">
    <source>
        <dbReference type="Proteomes" id="UP000595198"/>
    </source>
</evidence>
<feature type="region of interest" description="Disordered" evidence="1">
    <location>
        <begin position="629"/>
        <end position="748"/>
    </location>
</feature>
<dbReference type="Pfam" id="PF08341">
    <property type="entry name" value="TED"/>
    <property type="match status" value="1"/>
</dbReference>
<feature type="compositionally biased region" description="Acidic residues" evidence="1">
    <location>
        <begin position="653"/>
        <end position="662"/>
    </location>
</feature>
<evidence type="ECO:0000259" key="4">
    <source>
        <dbReference type="Pfam" id="PF18202"/>
    </source>
</evidence>
<dbReference type="Gene3D" id="2.60.40.3930">
    <property type="match status" value="3"/>
</dbReference>
<dbReference type="RefSeq" id="WP_197915159.1">
    <property type="nucleotide sequence ID" value="NZ_CP065628.1"/>
</dbReference>
<feature type="compositionally biased region" description="Acidic residues" evidence="1">
    <location>
        <begin position="428"/>
        <end position="438"/>
    </location>
</feature>
<dbReference type="Proteomes" id="UP000594774">
    <property type="component" value="Chromosome"/>
</dbReference>
<feature type="compositionally biased region" description="Low complexity" evidence="1">
    <location>
        <begin position="439"/>
        <end position="515"/>
    </location>
</feature>
<keyword evidence="8" id="KW-1185">Reference proteome</keyword>
<protein>
    <submittedName>
        <fullName evidence="5">VaFE repeat-containing surface-anchored protein</fullName>
    </submittedName>
</protein>
<feature type="compositionally biased region" description="Low complexity" evidence="1">
    <location>
        <begin position="263"/>
        <end position="278"/>
    </location>
</feature>
<dbReference type="AlphaFoldDB" id="A0AB37GK33"/>